<comment type="caution">
    <text evidence="1">The sequence shown here is derived from an EMBL/GenBank/DDBJ whole genome shotgun (WGS) entry which is preliminary data.</text>
</comment>
<dbReference type="AlphaFoldDB" id="A0A4Y2VIU6"/>
<evidence type="ECO:0000313" key="1">
    <source>
        <dbReference type="EMBL" id="GBO24234.1"/>
    </source>
</evidence>
<protein>
    <submittedName>
        <fullName evidence="1">Uncharacterized protein</fullName>
    </submittedName>
</protein>
<dbReference type="EMBL" id="BGPR01047219">
    <property type="protein sequence ID" value="GBO24234.1"/>
    <property type="molecule type" value="Genomic_DNA"/>
</dbReference>
<evidence type="ECO:0000313" key="2">
    <source>
        <dbReference type="Proteomes" id="UP000499080"/>
    </source>
</evidence>
<accession>A0A4Y2VIU6</accession>
<dbReference type="Proteomes" id="UP000499080">
    <property type="component" value="Unassembled WGS sequence"/>
</dbReference>
<proteinExistence type="predicted"/>
<name>A0A4Y2VIU6_ARAVE</name>
<keyword evidence="2" id="KW-1185">Reference proteome</keyword>
<organism evidence="1 2">
    <name type="scientific">Araneus ventricosus</name>
    <name type="common">Orbweaver spider</name>
    <name type="synonym">Epeira ventricosa</name>
    <dbReference type="NCBI Taxonomy" id="182803"/>
    <lineage>
        <taxon>Eukaryota</taxon>
        <taxon>Metazoa</taxon>
        <taxon>Ecdysozoa</taxon>
        <taxon>Arthropoda</taxon>
        <taxon>Chelicerata</taxon>
        <taxon>Arachnida</taxon>
        <taxon>Araneae</taxon>
        <taxon>Araneomorphae</taxon>
        <taxon>Entelegynae</taxon>
        <taxon>Araneoidea</taxon>
        <taxon>Araneidae</taxon>
        <taxon>Araneus</taxon>
    </lineage>
</organism>
<sequence length="85" mass="9561">MLCRSVDRVEVRCANELILVELTVSLLPHDIVSMVMNQDLNNPEESEEDVSTGFASHAQAASALALAQCYVEQHKSKEDNRFCFY</sequence>
<gene>
    <name evidence="1" type="ORF">AVEN_268901_1</name>
</gene>
<reference evidence="1 2" key="1">
    <citation type="journal article" date="2019" name="Sci. Rep.">
        <title>Orb-weaving spider Araneus ventricosus genome elucidates the spidroin gene catalogue.</title>
        <authorList>
            <person name="Kono N."/>
            <person name="Nakamura H."/>
            <person name="Ohtoshi R."/>
            <person name="Moran D.A.P."/>
            <person name="Shinohara A."/>
            <person name="Yoshida Y."/>
            <person name="Fujiwara M."/>
            <person name="Mori M."/>
            <person name="Tomita M."/>
            <person name="Arakawa K."/>
        </authorList>
    </citation>
    <scope>NUCLEOTIDE SEQUENCE [LARGE SCALE GENOMIC DNA]</scope>
</reference>